<keyword evidence="1" id="KW-0812">Transmembrane</keyword>
<name>A0A2T5MBV9_9GAMM</name>
<feature type="transmembrane region" description="Helical" evidence="1">
    <location>
        <begin position="50"/>
        <end position="70"/>
    </location>
</feature>
<reference evidence="2 3" key="1">
    <citation type="submission" date="2018-04" db="EMBL/GenBank/DDBJ databases">
        <title>Novel species isolated from glacier.</title>
        <authorList>
            <person name="Liu Q."/>
            <person name="Xin Y.-H."/>
        </authorList>
    </citation>
    <scope>NUCLEOTIDE SEQUENCE [LARGE SCALE GENOMIC DNA]</scope>
    <source>
        <strain evidence="2 3">GT1R17</strain>
    </source>
</reference>
<dbReference type="OrthoDB" id="8926562at2"/>
<dbReference type="AlphaFoldDB" id="A0A2T5MBV9"/>
<evidence type="ECO:0000256" key="1">
    <source>
        <dbReference type="SAM" id="Phobius"/>
    </source>
</evidence>
<keyword evidence="1" id="KW-0472">Membrane</keyword>
<evidence type="ECO:0000313" key="2">
    <source>
        <dbReference type="EMBL" id="PTU30055.1"/>
    </source>
</evidence>
<gene>
    <name evidence="2" type="ORF">CJD38_16030</name>
</gene>
<comment type="caution">
    <text evidence="2">The sequence shown here is derived from an EMBL/GenBank/DDBJ whole genome shotgun (WGS) entry which is preliminary data.</text>
</comment>
<proteinExistence type="predicted"/>
<sequence>MTSAKMQGWVRVVAFVDLLATAPLAIPEISNAYAALLLSGFGLLGDASAYVPLPLTTSVFCVLTGILGILWNGCRLMRPDSFLVRADIWGRLGVASALIYFLVVHQAPVVLWVFVATELIGAVVEKRALSSLRAGGWA</sequence>
<dbReference type="EMBL" id="QANS01000007">
    <property type="protein sequence ID" value="PTU30055.1"/>
    <property type="molecule type" value="Genomic_DNA"/>
</dbReference>
<keyword evidence="3" id="KW-1185">Reference proteome</keyword>
<keyword evidence="1" id="KW-1133">Transmembrane helix</keyword>
<dbReference type="RefSeq" id="WP_107941401.1">
    <property type="nucleotide sequence ID" value="NZ_QANS01000007.1"/>
</dbReference>
<organism evidence="2 3">
    <name type="scientific">Stenotrophobium rhamnosiphilum</name>
    <dbReference type="NCBI Taxonomy" id="2029166"/>
    <lineage>
        <taxon>Bacteria</taxon>
        <taxon>Pseudomonadati</taxon>
        <taxon>Pseudomonadota</taxon>
        <taxon>Gammaproteobacteria</taxon>
        <taxon>Nevskiales</taxon>
        <taxon>Nevskiaceae</taxon>
        <taxon>Stenotrophobium</taxon>
    </lineage>
</organism>
<protein>
    <submittedName>
        <fullName evidence="2">Uncharacterized protein</fullName>
    </submittedName>
</protein>
<accession>A0A2T5MBV9</accession>
<feature type="transmembrane region" description="Helical" evidence="1">
    <location>
        <begin position="82"/>
        <end position="103"/>
    </location>
</feature>
<dbReference type="Proteomes" id="UP000244248">
    <property type="component" value="Unassembled WGS sequence"/>
</dbReference>
<evidence type="ECO:0000313" key="3">
    <source>
        <dbReference type="Proteomes" id="UP000244248"/>
    </source>
</evidence>